<dbReference type="Gene3D" id="2.170.150.80">
    <property type="entry name" value="NAC domain"/>
    <property type="match status" value="1"/>
</dbReference>
<evidence type="ECO:0000256" key="4">
    <source>
        <dbReference type="ARBA" id="ARBA00023163"/>
    </source>
</evidence>
<name>A0A2G3A418_CAPAN</name>
<dbReference type="PROSITE" id="PS51005">
    <property type="entry name" value="NAC"/>
    <property type="match status" value="1"/>
</dbReference>
<sequence>MGNNFDDELLMTYLLKFVCGVPIQSHQIRIVDLCGNNKPSQLLNPSQFLNITTNTVNYVFTPLKKKKTCYSKNIKREIVSGGGPWKALDNSKPIYDRKNLVIGFKKTLRFDEGTHV</sequence>
<evidence type="ECO:0000256" key="2">
    <source>
        <dbReference type="ARBA" id="ARBA00023015"/>
    </source>
</evidence>
<dbReference type="GO" id="GO:0005634">
    <property type="term" value="C:nucleus"/>
    <property type="evidence" value="ECO:0007669"/>
    <property type="project" value="UniProtKB-SubCell"/>
</dbReference>
<evidence type="ECO:0000256" key="3">
    <source>
        <dbReference type="ARBA" id="ARBA00023125"/>
    </source>
</evidence>
<dbReference type="GO" id="GO:0006355">
    <property type="term" value="P:regulation of DNA-templated transcription"/>
    <property type="evidence" value="ECO:0007669"/>
    <property type="project" value="InterPro"/>
</dbReference>
<evidence type="ECO:0000256" key="1">
    <source>
        <dbReference type="ARBA" id="ARBA00004123"/>
    </source>
</evidence>
<proteinExistence type="predicted"/>
<comment type="subcellular location">
    <subcellularLocation>
        <location evidence="1">Nucleus</location>
    </subcellularLocation>
</comment>
<keyword evidence="4" id="KW-0804">Transcription</keyword>
<dbReference type="Proteomes" id="UP000222542">
    <property type="component" value="Unassembled WGS sequence"/>
</dbReference>
<feature type="domain" description="NAC" evidence="6">
    <location>
        <begin position="1"/>
        <end position="116"/>
    </location>
</feature>
<gene>
    <name evidence="7" type="ORF">T459_04081</name>
</gene>
<dbReference type="Gramene" id="PHT88968">
    <property type="protein sequence ID" value="PHT88968"/>
    <property type="gene ID" value="T459_04081"/>
</dbReference>
<evidence type="ECO:0000259" key="6">
    <source>
        <dbReference type="PROSITE" id="PS51005"/>
    </source>
</evidence>
<keyword evidence="8" id="KW-1185">Reference proteome</keyword>
<dbReference type="SUPFAM" id="SSF101941">
    <property type="entry name" value="NAC domain"/>
    <property type="match status" value="1"/>
</dbReference>
<accession>A0A2G3A418</accession>
<dbReference type="AlphaFoldDB" id="A0A2G3A418"/>
<organism evidence="7 8">
    <name type="scientific">Capsicum annuum</name>
    <name type="common">Capsicum pepper</name>
    <dbReference type="NCBI Taxonomy" id="4072"/>
    <lineage>
        <taxon>Eukaryota</taxon>
        <taxon>Viridiplantae</taxon>
        <taxon>Streptophyta</taxon>
        <taxon>Embryophyta</taxon>
        <taxon>Tracheophyta</taxon>
        <taxon>Spermatophyta</taxon>
        <taxon>Magnoliopsida</taxon>
        <taxon>eudicotyledons</taxon>
        <taxon>Gunneridae</taxon>
        <taxon>Pentapetalae</taxon>
        <taxon>asterids</taxon>
        <taxon>lamiids</taxon>
        <taxon>Solanales</taxon>
        <taxon>Solanaceae</taxon>
        <taxon>Solanoideae</taxon>
        <taxon>Capsiceae</taxon>
        <taxon>Capsicum</taxon>
    </lineage>
</organism>
<evidence type="ECO:0000256" key="5">
    <source>
        <dbReference type="ARBA" id="ARBA00023242"/>
    </source>
</evidence>
<reference evidence="7 8" key="1">
    <citation type="journal article" date="2014" name="Nat. Genet.">
        <title>Genome sequence of the hot pepper provides insights into the evolution of pungency in Capsicum species.</title>
        <authorList>
            <person name="Kim S."/>
            <person name="Park M."/>
            <person name="Yeom S.I."/>
            <person name="Kim Y.M."/>
            <person name="Lee J.M."/>
            <person name="Lee H.A."/>
            <person name="Seo E."/>
            <person name="Choi J."/>
            <person name="Cheong K."/>
            <person name="Kim K.T."/>
            <person name="Jung K."/>
            <person name="Lee G.W."/>
            <person name="Oh S.K."/>
            <person name="Bae C."/>
            <person name="Kim S.B."/>
            <person name="Lee H.Y."/>
            <person name="Kim S.Y."/>
            <person name="Kim M.S."/>
            <person name="Kang B.C."/>
            <person name="Jo Y.D."/>
            <person name="Yang H.B."/>
            <person name="Jeong H.J."/>
            <person name="Kang W.H."/>
            <person name="Kwon J.K."/>
            <person name="Shin C."/>
            <person name="Lim J.Y."/>
            <person name="Park J.H."/>
            <person name="Huh J.H."/>
            <person name="Kim J.S."/>
            <person name="Kim B.D."/>
            <person name="Cohen O."/>
            <person name="Paran I."/>
            <person name="Suh M.C."/>
            <person name="Lee S.B."/>
            <person name="Kim Y.K."/>
            <person name="Shin Y."/>
            <person name="Noh S.J."/>
            <person name="Park J."/>
            <person name="Seo Y.S."/>
            <person name="Kwon S.Y."/>
            <person name="Kim H.A."/>
            <person name="Park J.M."/>
            <person name="Kim H.J."/>
            <person name="Choi S.B."/>
            <person name="Bosland P.W."/>
            <person name="Reeves G."/>
            <person name="Jo S.H."/>
            <person name="Lee B.W."/>
            <person name="Cho H.T."/>
            <person name="Choi H.S."/>
            <person name="Lee M.S."/>
            <person name="Yu Y."/>
            <person name="Do Choi Y."/>
            <person name="Park B.S."/>
            <person name="van Deynze A."/>
            <person name="Ashrafi H."/>
            <person name="Hill T."/>
            <person name="Kim W.T."/>
            <person name="Pai H.S."/>
            <person name="Ahn H.K."/>
            <person name="Yeam I."/>
            <person name="Giovannoni J.J."/>
            <person name="Rose J.K."/>
            <person name="Sorensen I."/>
            <person name="Lee S.J."/>
            <person name="Kim R.W."/>
            <person name="Choi I.Y."/>
            <person name="Choi B.S."/>
            <person name="Lim J.S."/>
            <person name="Lee Y.H."/>
            <person name="Choi D."/>
        </authorList>
    </citation>
    <scope>NUCLEOTIDE SEQUENCE [LARGE SCALE GENOMIC DNA]</scope>
    <source>
        <strain evidence="8">cv. CM334</strain>
    </source>
</reference>
<dbReference type="Pfam" id="PF02365">
    <property type="entry name" value="NAM"/>
    <property type="match status" value="1"/>
</dbReference>
<evidence type="ECO:0000313" key="7">
    <source>
        <dbReference type="EMBL" id="PHT88968.1"/>
    </source>
</evidence>
<keyword evidence="5" id="KW-0539">Nucleus</keyword>
<protein>
    <recommendedName>
        <fullName evidence="6">NAC domain-containing protein</fullName>
    </recommendedName>
</protein>
<dbReference type="EMBL" id="AYRZ02000002">
    <property type="protein sequence ID" value="PHT88968.1"/>
    <property type="molecule type" value="Genomic_DNA"/>
</dbReference>
<comment type="caution">
    <text evidence="7">The sequence shown here is derived from an EMBL/GenBank/DDBJ whole genome shotgun (WGS) entry which is preliminary data.</text>
</comment>
<evidence type="ECO:0000313" key="8">
    <source>
        <dbReference type="Proteomes" id="UP000222542"/>
    </source>
</evidence>
<dbReference type="PANTHER" id="PTHR31989">
    <property type="entry name" value="NAC DOMAIN-CONTAINING PROTEIN 82-RELATED"/>
    <property type="match status" value="1"/>
</dbReference>
<dbReference type="GO" id="GO:0003677">
    <property type="term" value="F:DNA binding"/>
    <property type="evidence" value="ECO:0007669"/>
    <property type="project" value="UniProtKB-KW"/>
</dbReference>
<keyword evidence="2" id="KW-0805">Transcription regulation</keyword>
<reference evidence="7 8" key="2">
    <citation type="journal article" date="2017" name="Genome Biol.">
        <title>New reference genome sequences of hot pepper reveal the massive evolution of plant disease-resistance genes by retroduplication.</title>
        <authorList>
            <person name="Kim S."/>
            <person name="Park J."/>
            <person name="Yeom S.I."/>
            <person name="Kim Y.M."/>
            <person name="Seo E."/>
            <person name="Kim K.T."/>
            <person name="Kim M.S."/>
            <person name="Lee J.M."/>
            <person name="Cheong K."/>
            <person name="Shin H.S."/>
            <person name="Kim S.B."/>
            <person name="Han K."/>
            <person name="Lee J."/>
            <person name="Park M."/>
            <person name="Lee H.A."/>
            <person name="Lee H.Y."/>
            <person name="Lee Y."/>
            <person name="Oh S."/>
            <person name="Lee J.H."/>
            <person name="Choi E."/>
            <person name="Choi E."/>
            <person name="Lee S.E."/>
            <person name="Jeon J."/>
            <person name="Kim H."/>
            <person name="Choi G."/>
            <person name="Song H."/>
            <person name="Lee J."/>
            <person name="Lee S.C."/>
            <person name="Kwon J.K."/>
            <person name="Lee H.Y."/>
            <person name="Koo N."/>
            <person name="Hong Y."/>
            <person name="Kim R.W."/>
            <person name="Kang W.H."/>
            <person name="Huh J.H."/>
            <person name="Kang B.C."/>
            <person name="Yang T.J."/>
            <person name="Lee Y.H."/>
            <person name="Bennetzen J.L."/>
            <person name="Choi D."/>
        </authorList>
    </citation>
    <scope>NUCLEOTIDE SEQUENCE [LARGE SCALE GENOMIC DNA]</scope>
    <source>
        <strain evidence="8">cv. CM334</strain>
    </source>
</reference>
<dbReference type="InterPro" id="IPR036093">
    <property type="entry name" value="NAC_dom_sf"/>
</dbReference>
<keyword evidence="3" id="KW-0238">DNA-binding</keyword>
<dbReference type="InterPro" id="IPR003441">
    <property type="entry name" value="NAC-dom"/>
</dbReference>